<evidence type="ECO:0000256" key="1">
    <source>
        <dbReference type="SAM" id="MobiDB-lite"/>
    </source>
</evidence>
<dbReference type="Pfam" id="PF22974">
    <property type="entry name" value="DUF7029"/>
    <property type="match status" value="1"/>
</dbReference>
<evidence type="ECO:0000259" key="4">
    <source>
        <dbReference type="Pfam" id="PF25485"/>
    </source>
</evidence>
<dbReference type="EMBL" id="JBFXLU010000068">
    <property type="protein sequence ID" value="KAL2845880.1"/>
    <property type="molecule type" value="Genomic_DNA"/>
</dbReference>
<evidence type="ECO:0000259" key="3">
    <source>
        <dbReference type="Pfam" id="PF22974"/>
    </source>
</evidence>
<feature type="compositionally biased region" description="Low complexity" evidence="1">
    <location>
        <begin position="229"/>
        <end position="253"/>
    </location>
</feature>
<sequence length="1753" mass="187449">MRLLHSFLRSALLLASISSATTIAPTDDTYVLSTKKTVTIKVTNYHTVCPCTAAAALPTAITSKVFPPGSGSGSEPEYVTSTVYTTAIETITACPPSVTNCPASQQTTYTTTKTLIDYVTVCPVTATGATPATETSPSTTSASDTGYTTSTVYTTKVSTITACPSSVKNCPASQQTTYTTTETVIDYTTVCPITATETASGPGPAPTASPGSGSGSGTDSGHGSGPGSSYGSPTSGSISNSSNTPSTSATRSASTVFISTPVISPSRTPTPTPTPTPATEVLAMYVVPVEGNQKRQTYNTPALIGSGSVSASCTNADRFYVNAGHLYDAGLLVAADRNASTAVFAGSRRPGLVRGSFSIKNNVLSWANQAFEDGEALFCVSGQEVTAVFDGELPSGCVEVTVMAVKYSELCGGGSTSTSFQPIPSPTATCSDPSLARTVIPAQDPTVDRSSILNLAASKYATLYYAGQAGSAVVEVIYHMKYPQVTLENSDLIDSVTCGANSITLTLGSQAAYNMVTQWPTSNLILVTNADTCNSDSQRGVYMVQGYTGDESSLTVTLSVFATNWADVSDTMEVSYGVGTTNPTGTTAASQKTACSAEYPSATSTDGSVSYADLTPEQKDIVAYLTQNTTYNDDGSIGKSLEPVIANDTTATLNPGSSNSTEQAALEDALQSAGLPSADDMWQKTTSELEGHCSNGVWVPPTTVYTKRSSSPVRTLGASPVLRNRSRATSRSPNPRSLLLRRDGDVDDKSWWEYLWDIGCNDIFGAIIGAFSEEAGDMIELICKLKDLYDSVEEAYENRDAIKCVLQTCYIEQVVAQYWDYTYAWKVDASIPAQNLVTSSRGTISCVDCSLSVSELKFVGRVRIATQSGAVESAYMTPTMSWTGNLVMGLKASSAWSGQWQYAFDPVEFDTPVSVPGEFTITPSMTYSLGVQWSTTDAVDFTAGAEISVDNASLYLDFMQNTATQPANWSPQVQYTYPVFTTAATVSFVPIMRSSVGIAVEVHSSNYGKQPISLNSATAIGFKAALMLEDGEACPAGQLMMTSYSDVTSNVKYTGNDAITLSDSGDVSGETKCFAVPNDVPTVNEVNSLRSVSGEFCTAYLDYSPSTSVKYAVTTATGPSTTTTTVPTTILYTSTVYEIPTATTVFVETTTVDPTHYVTVSGSQSLGDAYMKKRKRAVQTPAPISTIMRRAPPTLDARATSAAPNIVSTWDAAKISLACSQIATGTVTTTFYTSTATAYSGVVTSTIYSRVDALGNLVTKTFDSVVVSYTATTVTDSIAATATATTATSCPLQSQISCFSITAHGPDHVDGKELYLHPTHASPVWGGWGAGYEKAVFYLTCAGELVSLAPQAMSALRASSYGGGMWVEFGDSSSSSSVKCTKDTLSQTLSCGAGWYAIPPVAISVNDYRAFSGYWQPAWGPGSNEYEDLQGVALTYEEVIKSDIFVNDAADVYDDSGMIFPFLILEAKRARAPDSLQDMERQTALPAYEMLRTQNCVLENSTVADVSNRLPRVWLVSVKAQTWKLYVVTTEQGDNGESNYVSDLSGEEDILKLMLLLDCVFDWALNIYRLDIFESLWSMMAPTQSMSTPDIAPSVSDFSEAFESLGIPKATGSRLPNLESIHEVSHDVLKYKHGWIRDGRLVFVMAEGLLITQTNIADIFDNFEHPDHAKQLAREVWTGEKDKRQQVPETPIYVQVEVYVYFDINWQPTRKVIFVAATKDSIPEIFNRTKYPEEELDEFEMPEHQASEEEFLE</sequence>
<comment type="caution">
    <text evidence="5">The sequence shown here is derived from an EMBL/GenBank/DDBJ whole genome shotgun (WGS) entry which is preliminary data.</text>
</comment>
<evidence type="ECO:0000313" key="5">
    <source>
        <dbReference type="EMBL" id="KAL2845880.1"/>
    </source>
</evidence>
<feature type="region of interest" description="Disordered" evidence="1">
    <location>
        <begin position="197"/>
        <end position="253"/>
    </location>
</feature>
<keyword evidence="2" id="KW-0732">Signal</keyword>
<dbReference type="Proteomes" id="UP001610446">
    <property type="component" value="Unassembled WGS sequence"/>
</dbReference>
<organism evidence="5 6">
    <name type="scientific">Aspergillus pseudoustus</name>
    <dbReference type="NCBI Taxonomy" id="1810923"/>
    <lineage>
        <taxon>Eukaryota</taxon>
        <taxon>Fungi</taxon>
        <taxon>Dikarya</taxon>
        <taxon>Ascomycota</taxon>
        <taxon>Pezizomycotina</taxon>
        <taxon>Eurotiomycetes</taxon>
        <taxon>Eurotiomycetidae</taxon>
        <taxon>Eurotiales</taxon>
        <taxon>Aspergillaceae</taxon>
        <taxon>Aspergillus</taxon>
        <taxon>Aspergillus subgen. Nidulantes</taxon>
    </lineage>
</organism>
<feature type="compositionally biased region" description="Gly residues" evidence="1">
    <location>
        <begin position="212"/>
        <end position="228"/>
    </location>
</feature>
<feature type="signal peptide" evidence="2">
    <location>
        <begin position="1"/>
        <end position="19"/>
    </location>
</feature>
<dbReference type="InterPro" id="IPR057230">
    <property type="entry name" value="DUF7908"/>
</dbReference>
<evidence type="ECO:0000313" key="6">
    <source>
        <dbReference type="Proteomes" id="UP001610446"/>
    </source>
</evidence>
<evidence type="ECO:0000256" key="2">
    <source>
        <dbReference type="SAM" id="SignalP"/>
    </source>
</evidence>
<gene>
    <name evidence="5" type="ORF">BJY01DRAFT_247487</name>
</gene>
<feature type="domain" description="DUF7908" evidence="4">
    <location>
        <begin position="284"/>
        <end position="406"/>
    </location>
</feature>
<feature type="region of interest" description="Disordered" evidence="1">
    <location>
        <begin position="709"/>
        <end position="736"/>
    </location>
</feature>
<reference evidence="5 6" key="1">
    <citation type="submission" date="2024-07" db="EMBL/GenBank/DDBJ databases">
        <title>Section-level genome sequencing and comparative genomics of Aspergillus sections Usti and Cavernicolus.</title>
        <authorList>
            <consortium name="Lawrence Berkeley National Laboratory"/>
            <person name="Nybo J.L."/>
            <person name="Vesth T.C."/>
            <person name="Theobald S."/>
            <person name="Frisvad J.C."/>
            <person name="Larsen T.O."/>
            <person name="Kjaerboelling I."/>
            <person name="Rothschild-Mancinelli K."/>
            <person name="Lyhne E.K."/>
            <person name="Kogle M.E."/>
            <person name="Barry K."/>
            <person name="Clum A."/>
            <person name="Na H."/>
            <person name="Ledsgaard L."/>
            <person name="Lin J."/>
            <person name="Lipzen A."/>
            <person name="Kuo A."/>
            <person name="Riley R."/>
            <person name="Mondo S."/>
            <person name="Labutti K."/>
            <person name="Haridas S."/>
            <person name="Pangalinan J."/>
            <person name="Salamov A.A."/>
            <person name="Simmons B.A."/>
            <person name="Magnuson J.K."/>
            <person name="Chen J."/>
            <person name="Drula E."/>
            <person name="Henrissat B."/>
            <person name="Wiebenga A."/>
            <person name="Lubbers R.J."/>
            <person name="Gomes A.C."/>
            <person name="Makela M.R."/>
            <person name="Stajich J."/>
            <person name="Grigoriev I.V."/>
            <person name="Mortensen U.H."/>
            <person name="De Vries R.P."/>
            <person name="Baker S.E."/>
            <person name="Andersen M.R."/>
        </authorList>
    </citation>
    <scope>NUCLEOTIDE SEQUENCE [LARGE SCALE GENOMIC DNA]</scope>
    <source>
        <strain evidence="5 6">CBS 123904</strain>
    </source>
</reference>
<dbReference type="InterPro" id="IPR054293">
    <property type="entry name" value="DUF7029"/>
</dbReference>
<keyword evidence="6" id="KW-1185">Reference proteome</keyword>
<protein>
    <submittedName>
        <fullName evidence="5">Uncharacterized protein</fullName>
    </submittedName>
</protein>
<feature type="domain" description="DUF7029" evidence="3">
    <location>
        <begin position="478"/>
        <end position="573"/>
    </location>
</feature>
<feature type="compositionally biased region" description="Low complexity" evidence="1">
    <location>
        <begin position="197"/>
        <end position="211"/>
    </location>
</feature>
<feature type="chain" id="PRO_5046032518" evidence="2">
    <location>
        <begin position="20"/>
        <end position="1753"/>
    </location>
</feature>
<proteinExistence type="predicted"/>
<dbReference type="Pfam" id="PF25485">
    <property type="entry name" value="DUF7908"/>
    <property type="match status" value="1"/>
</dbReference>
<name>A0ABR4K0N1_9EURO</name>
<accession>A0ABR4K0N1</accession>